<organism evidence="1 2">
    <name type="scientific">Gynuella sunshinyii YC6258</name>
    <dbReference type="NCBI Taxonomy" id="1445510"/>
    <lineage>
        <taxon>Bacteria</taxon>
        <taxon>Pseudomonadati</taxon>
        <taxon>Pseudomonadota</taxon>
        <taxon>Gammaproteobacteria</taxon>
        <taxon>Oceanospirillales</taxon>
        <taxon>Saccharospirillaceae</taxon>
        <taxon>Gynuella</taxon>
    </lineage>
</organism>
<dbReference type="EMBL" id="CP007142">
    <property type="protein sequence ID" value="AJQ97862.1"/>
    <property type="molecule type" value="Genomic_DNA"/>
</dbReference>
<proteinExistence type="predicted"/>
<keyword evidence="2" id="KW-1185">Reference proteome</keyword>
<dbReference type="Proteomes" id="UP000032266">
    <property type="component" value="Chromosome"/>
</dbReference>
<dbReference type="HOGENOM" id="CLU_3328509_0_0_6"/>
<dbReference type="KEGG" id="gsn:YC6258_05834"/>
<reference evidence="1 2" key="1">
    <citation type="submission" date="2014-01" db="EMBL/GenBank/DDBJ databases">
        <title>Full genme sequencing of cellulolytic bacterium Gynuella sunshinyii YC6258T gen. nov., sp. nov.</title>
        <authorList>
            <person name="Khan H."/>
            <person name="Chung E.J."/>
            <person name="Chung Y.R."/>
        </authorList>
    </citation>
    <scope>NUCLEOTIDE SEQUENCE [LARGE SCALE GENOMIC DNA]</scope>
    <source>
        <strain evidence="1 2">YC6258</strain>
    </source>
</reference>
<gene>
    <name evidence="1" type="ORF">YC6258_05834</name>
</gene>
<evidence type="ECO:0000313" key="2">
    <source>
        <dbReference type="Proteomes" id="UP000032266"/>
    </source>
</evidence>
<protein>
    <submittedName>
        <fullName evidence="1">Uncharacterized protein</fullName>
    </submittedName>
</protein>
<evidence type="ECO:0000313" key="1">
    <source>
        <dbReference type="EMBL" id="AJQ97862.1"/>
    </source>
</evidence>
<name>A0A0C5VT65_9GAMM</name>
<accession>A0A0C5VT65</accession>
<sequence length="38" mass="4528">MISLLKKGNKKDIYGRPRTVKQNLPHPSILRDFQYVWS</sequence>
<dbReference type="AlphaFoldDB" id="A0A0C5VT65"/>